<proteinExistence type="predicted"/>
<feature type="transmembrane region" description="Helical" evidence="1">
    <location>
        <begin position="47"/>
        <end position="69"/>
    </location>
</feature>
<evidence type="ECO:0000313" key="3">
    <source>
        <dbReference type="EMBL" id="PAV19507.1"/>
    </source>
</evidence>
<dbReference type="Proteomes" id="UP000217199">
    <property type="component" value="Unassembled WGS sequence"/>
</dbReference>
<keyword evidence="1" id="KW-0472">Membrane</keyword>
<dbReference type="Pfam" id="PF20151">
    <property type="entry name" value="DUF6533"/>
    <property type="match status" value="1"/>
</dbReference>
<evidence type="ECO:0000256" key="1">
    <source>
        <dbReference type="SAM" id="Phobius"/>
    </source>
</evidence>
<protein>
    <submittedName>
        <fullName evidence="3">Transmembrane</fullName>
    </submittedName>
</protein>
<organism evidence="3 4">
    <name type="scientific">Pyrrhoderma noxium</name>
    <dbReference type="NCBI Taxonomy" id="2282107"/>
    <lineage>
        <taxon>Eukaryota</taxon>
        <taxon>Fungi</taxon>
        <taxon>Dikarya</taxon>
        <taxon>Basidiomycota</taxon>
        <taxon>Agaricomycotina</taxon>
        <taxon>Agaricomycetes</taxon>
        <taxon>Hymenochaetales</taxon>
        <taxon>Hymenochaetaceae</taxon>
        <taxon>Pyrrhoderma</taxon>
    </lineage>
</organism>
<comment type="caution">
    <text evidence="3">The sequence shown here is derived from an EMBL/GenBank/DDBJ whole genome shotgun (WGS) entry which is preliminary data.</text>
</comment>
<dbReference type="InParanoid" id="A0A286UIT7"/>
<gene>
    <name evidence="3" type="ORF">PNOK_0444100</name>
</gene>
<dbReference type="OrthoDB" id="3242376at2759"/>
<evidence type="ECO:0000259" key="2">
    <source>
        <dbReference type="Pfam" id="PF20151"/>
    </source>
</evidence>
<feature type="domain" description="DUF6533" evidence="2">
    <location>
        <begin position="18"/>
        <end position="62"/>
    </location>
</feature>
<keyword evidence="1 3" id="KW-0812">Transmembrane</keyword>
<keyword evidence="1" id="KW-1133">Transmembrane helix</keyword>
<dbReference type="AlphaFoldDB" id="A0A286UIT7"/>
<dbReference type="InterPro" id="IPR045340">
    <property type="entry name" value="DUF6533"/>
</dbReference>
<feature type="transmembrane region" description="Helical" evidence="1">
    <location>
        <begin position="15"/>
        <end position="35"/>
    </location>
</feature>
<evidence type="ECO:0000313" key="4">
    <source>
        <dbReference type="Proteomes" id="UP000217199"/>
    </source>
</evidence>
<dbReference type="EMBL" id="NBII01000004">
    <property type="protein sequence ID" value="PAV19507.1"/>
    <property type="molecule type" value="Genomic_DNA"/>
</dbReference>
<dbReference type="STRING" id="2282107.A0A286UIT7"/>
<name>A0A286UIT7_9AGAM</name>
<feature type="transmembrane region" description="Helical" evidence="1">
    <location>
        <begin position="131"/>
        <end position="150"/>
    </location>
</feature>
<reference evidence="3 4" key="1">
    <citation type="journal article" date="2017" name="Mol. Ecol.">
        <title>Comparative and population genomic landscape of Phellinus noxius: A hypervariable fungus causing root rot in trees.</title>
        <authorList>
            <person name="Chung C.L."/>
            <person name="Lee T.J."/>
            <person name="Akiba M."/>
            <person name="Lee H.H."/>
            <person name="Kuo T.H."/>
            <person name="Liu D."/>
            <person name="Ke H.M."/>
            <person name="Yokoi T."/>
            <person name="Roa M.B."/>
            <person name="Lu M.J."/>
            <person name="Chang Y.Y."/>
            <person name="Ann P.J."/>
            <person name="Tsai J.N."/>
            <person name="Chen C.Y."/>
            <person name="Tzean S.S."/>
            <person name="Ota Y."/>
            <person name="Hattori T."/>
            <person name="Sahashi N."/>
            <person name="Liou R.F."/>
            <person name="Kikuchi T."/>
            <person name="Tsai I.J."/>
        </authorList>
    </citation>
    <scope>NUCLEOTIDE SEQUENCE [LARGE SCALE GENOMIC DNA]</scope>
    <source>
        <strain evidence="3 4">FFPRI411160</strain>
    </source>
</reference>
<accession>A0A286UIT7</accession>
<sequence>MTDTTLSTITYHGIISKYVTVASYTMMTYDIILTFSIEIEKIWKQRFSGLTILWLLNRWVYLAGATIMVTEFLDPNWGPEVSIKHLYANRWLTMGFTSLFSSCRYGPTLSRWSYLRYKDLLHIQPYVERSLGFWITELTTDGAVLALTAYRVYTAYWKHRFLVKNSLWRVIFMDGIMYFLVVFSANLATVILYLTMPIKPELKVVAGPFGAYVTSTLVSRLILNLKVAGEKELNITSNTVVTTLGIHSRVEDFIFGNMRNDMEDVISTYDSSLASSQTAAVSEIVDGYELANVSKSED</sequence>
<feature type="transmembrane region" description="Helical" evidence="1">
    <location>
        <begin position="171"/>
        <end position="193"/>
    </location>
</feature>
<keyword evidence="4" id="KW-1185">Reference proteome</keyword>